<keyword evidence="1" id="KW-0805">Transcription regulation</keyword>
<evidence type="ECO:0000313" key="5">
    <source>
        <dbReference type="EMBL" id="GAA5194221.1"/>
    </source>
</evidence>
<protein>
    <recommendedName>
        <fullName evidence="4">HTH luxR-type domain-containing protein</fullName>
    </recommendedName>
</protein>
<dbReference type="RefSeq" id="WP_345449309.1">
    <property type="nucleotide sequence ID" value="NZ_BAABKK010000012.1"/>
</dbReference>
<evidence type="ECO:0000256" key="3">
    <source>
        <dbReference type="ARBA" id="ARBA00023163"/>
    </source>
</evidence>
<dbReference type="SUPFAM" id="SSF46894">
    <property type="entry name" value="C-terminal effector domain of the bipartite response regulators"/>
    <property type="match status" value="1"/>
</dbReference>
<accession>A0ABP9SCL5</accession>
<organism evidence="5 6">
    <name type="scientific">Arthrobacter gyeryongensis</name>
    <dbReference type="NCBI Taxonomy" id="1650592"/>
    <lineage>
        <taxon>Bacteria</taxon>
        <taxon>Bacillati</taxon>
        <taxon>Actinomycetota</taxon>
        <taxon>Actinomycetes</taxon>
        <taxon>Micrococcales</taxon>
        <taxon>Micrococcaceae</taxon>
        <taxon>Arthrobacter</taxon>
    </lineage>
</organism>
<name>A0ABP9SCL5_9MICC</name>
<dbReference type="PANTHER" id="PTHR44688:SF16">
    <property type="entry name" value="DNA-BINDING TRANSCRIPTIONAL ACTIVATOR DEVR_DOSR"/>
    <property type="match status" value="1"/>
</dbReference>
<dbReference type="PRINTS" id="PR00038">
    <property type="entry name" value="HTHLUXR"/>
</dbReference>
<dbReference type="PANTHER" id="PTHR44688">
    <property type="entry name" value="DNA-BINDING TRANSCRIPTIONAL ACTIVATOR DEVR_DOSR"/>
    <property type="match status" value="1"/>
</dbReference>
<keyword evidence="3" id="KW-0804">Transcription</keyword>
<dbReference type="CDD" id="cd06170">
    <property type="entry name" value="LuxR_C_like"/>
    <property type="match status" value="1"/>
</dbReference>
<reference evidence="6" key="1">
    <citation type="journal article" date="2019" name="Int. J. Syst. Evol. Microbiol.">
        <title>The Global Catalogue of Microorganisms (GCM) 10K type strain sequencing project: providing services to taxonomists for standard genome sequencing and annotation.</title>
        <authorList>
            <consortium name="The Broad Institute Genomics Platform"/>
            <consortium name="The Broad Institute Genome Sequencing Center for Infectious Disease"/>
            <person name="Wu L."/>
            <person name="Ma J."/>
        </authorList>
    </citation>
    <scope>NUCLEOTIDE SEQUENCE [LARGE SCALE GENOMIC DNA]</scope>
    <source>
        <strain evidence="6">JCM 18514</strain>
    </source>
</reference>
<dbReference type="PROSITE" id="PS50043">
    <property type="entry name" value="HTH_LUXR_2"/>
    <property type="match status" value="1"/>
</dbReference>
<dbReference type="SMART" id="SM00421">
    <property type="entry name" value="HTH_LUXR"/>
    <property type="match status" value="1"/>
</dbReference>
<evidence type="ECO:0000313" key="6">
    <source>
        <dbReference type="Proteomes" id="UP001500200"/>
    </source>
</evidence>
<dbReference type="EMBL" id="BAABKK010000012">
    <property type="protein sequence ID" value="GAA5194221.1"/>
    <property type="molecule type" value="Genomic_DNA"/>
</dbReference>
<dbReference type="InterPro" id="IPR000792">
    <property type="entry name" value="Tscrpt_reg_LuxR_C"/>
</dbReference>
<dbReference type="Gene3D" id="1.10.10.10">
    <property type="entry name" value="Winged helix-like DNA-binding domain superfamily/Winged helix DNA-binding domain"/>
    <property type="match status" value="1"/>
</dbReference>
<evidence type="ECO:0000256" key="2">
    <source>
        <dbReference type="ARBA" id="ARBA00023125"/>
    </source>
</evidence>
<keyword evidence="6" id="KW-1185">Reference proteome</keyword>
<dbReference type="Pfam" id="PF00196">
    <property type="entry name" value="GerE"/>
    <property type="match status" value="1"/>
</dbReference>
<evidence type="ECO:0000256" key="1">
    <source>
        <dbReference type="ARBA" id="ARBA00023015"/>
    </source>
</evidence>
<dbReference type="Proteomes" id="UP001500200">
    <property type="component" value="Unassembled WGS sequence"/>
</dbReference>
<dbReference type="InterPro" id="IPR036388">
    <property type="entry name" value="WH-like_DNA-bd_sf"/>
</dbReference>
<evidence type="ECO:0000259" key="4">
    <source>
        <dbReference type="PROSITE" id="PS50043"/>
    </source>
</evidence>
<comment type="caution">
    <text evidence="5">The sequence shown here is derived from an EMBL/GenBank/DDBJ whole genome shotgun (WGS) entry which is preliminary data.</text>
</comment>
<feature type="domain" description="HTH luxR-type" evidence="4">
    <location>
        <begin position="175"/>
        <end position="239"/>
    </location>
</feature>
<dbReference type="InterPro" id="IPR016032">
    <property type="entry name" value="Sig_transdc_resp-reg_C-effctor"/>
</dbReference>
<sequence length="239" mass="26657">MEAAADLAAQLTRLTSRREYVCAASEMLARQFPGLGIGWASLDIRTGEAEVANFPEAPSVSREMLMEVYRDHPLIVGYMRGTQWRAGVLRMSDVVSDRALHETRTYRDGLRPLGVDRQFSILLTPPRAAGIRAWAMNRGGRDFSDKEMDLGCSIQPVLRLLDLAYSEPREGIDQDRAEGYSLTSREQEILQLLGKGLTGVAIGHLLGVSPRTVAKHLEHAYFKLGCTNRVDAFRRLRGE</sequence>
<gene>
    <name evidence="5" type="ORF">GCM10023346_21120</name>
</gene>
<keyword evidence="2" id="KW-0238">DNA-binding</keyword>
<proteinExistence type="predicted"/>